<feature type="transmembrane region" description="Helical" evidence="8">
    <location>
        <begin position="337"/>
        <end position="353"/>
    </location>
</feature>
<dbReference type="Gene3D" id="3.30.70.1320">
    <property type="entry name" value="Multidrug efflux transporter AcrB pore domain like"/>
    <property type="match status" value="1"/>
</dbReference>
<keyword evidence="3" id="KW-1003">Cell membrane</keyword>
<dbReference type="PANTHER" id="PTHR32063">
    <property type="match status" value="1"/>
</dbReference>
<dbReference type="OrthoDB" id="9759330at2"/>
<dbReference type="SUPFAM" id="SSF82714">
    <property type="entry name" value="Multidrug efflux transporter AcrB TolC docking domain, DN and DC subdomains"/>
    <property type="match status" value="2"/>
</dbReference>
<feature type="transmembrane region" description="Helical" evidence="8">
    <location>
        <begin position="990"/>
        <end position="1015"/>
    </location>
</feature>
<comment type="subcellular location">
    <subcellularLocation>
        <location evidence="1">Cell inner membrane</location>
        <topology evidence="1">Multi-pass membrane protein</topology>
    </subcellularLocation>
</comment>
<keyword evidence="6 8" id="KW-1133">Transmembrane helix</keyword>
<dbReference type="PANTHER" id="PTHR32063:SF34">
    <property type="entry name" value="MULTIDRUG RESISTANCE PROTEIN MDTC"/>
    <property type="match status" value="1"/>
</dbReference>
<feature type="transmembrane region" description="Helical" evidence="8">
    <location>
        <begin position="359"/>
        <end position="380"/>
    </location>
</feature>
<dbReference type="Gene3D" id="3.30.70.1440">
    <property type="entry name" value="Multidrug efflux transporter AcrB pore domain"/>
    <property type="match status" value="1"/>
</dbReference>
<name>A0A1Z4BTX5_9GAMM</name>
<evidence type="ECO:0000256" key="2">
    <source>
        <dbReference type="ARBA" id="ARBA00022448"/>
    </source>
</evidence>
<evidence type="ECO:0000256" key="3">
    <source>
        <dbReference type="ARBA" id="ARBA00022475"/>
    </source>
</evidence>
<dbReference type="KEGG" id="mpsy:CEK71_01025"/>
<keyword evidence="5 8" id="KW-0812">Transmembrane</keyword>
<feature type="transmembrane region" description="Helical" evidence="8">
    <location>
        <begin position="12"/>
        <end position="34"/>
    </location>
</feature>
<organism evidence="9 10">
    <name type="scientific">Methylovulum psychrotolerans</name>
    <dbReference type="NCBI Taxonomy" id="1704499"/>
    <lineage>
        <taxon>Bacteria</taxon>
        <taxon>Pseudomonadati</taxon>
        <taxon>Pseudomonadota</taxon>
        <taxon>Gammaproteobacteria</taxon>
        <taxon>Methylococcales</taxon>
        <taxon>Methylococcaceae</taxon>
        <taxon>Methylovulum</taxon>
    </lineage>
</organism>
<dbReference type="FunFam" id="1.20.1640.10:FF:000001">
    <property type="entry name" value="Efflux pump membrane transporter"/>
    <property type="match status" value="1"/>
</dbReference>
<evidence type="ECO:0000313" key="10">
    <source>
        <dbReference type="Proteomes" id="UP000197019"/>
    </source>
</evidence>
<dbReference type="InterPro" id="IPR001036">
    <property type="entry name" value="Acrflvin-R"/>
</dbReference>
<accession>A0A1Z4BTX5</accession>
<gene>
    <name evidence="9" type="ORF">CEK71_01025</name>
</gene>
<evidence type="ECO:0000256" key="7">
    <source>
        <dbReference type="ARBA" id="ARBA00023136"/>
    </source>
</evidence>
<dbReference type="Pfam" id="PF00873">
    <property type="entry name" value="ACR_tran"/>
    <property type="match status" value="1"/>
</dbReference>
<feature type="transmembrane region" description="Helical" evidence="8">
    <location>
        <begin position="899"/>
        <end position="925"/>
    </location>
</feature>
<dbReference type="Gene3D" id="1.20.1640.10">
    <property type="entry name" value="Multidrug efflux transporter AcrB transmembrane domain"/>
    <property type="match status" value="2"/>
</dbReference>
<dbReference type="Gene3D" id="3.30.70.1430">
    <property type="entry name" value="Multidrug efflux transporter AcrB pore domain"/>
    <property type="match status" value="2"/>
</dbReference>
<feature type="transmembrane region" description="Helical" evidence="8">
    <location>
        <begin position="426"/>
        <end position="451"/>
    </location>
</feature>
<dbReference type="GO" id="GO:0005886">
    <property type="term" value="C:plasma membrane"/>
    <property type="evidence" value="ECO:0007669"/>
    <property type="project" value="UniProtKB-SubCell"/>
</dbReference>
<protein>
    <submittedName>
        <fullName evidence="9">Multidrug transporter subunit MdtC</fullName>
    </submittedName>
</protein>
<dbReference type="FunFam" id="3.30.70.1430:FF:000001">
    <property type="entry name" value="Efflux pump membrane transporter"/>
    <property type="match status" value="1"/>
</dbReference>
<evidence type="ECO:0000256" key="6">
    <source>
        <dbReference type="ARBA" id="ARBA00022989"/>
    </source>
</evidence>
<feature type="transmembrane region" description="Helical" evidence="8">
    <location>
        <begin position="463"/>
        <end position="485"/>
    </location>
</feature>
<reference evidence="9 10" key="1">
    <citation type="submission" date="2017-06" db="EMBL/GenBank/DDBJ databases">
        <title>Genome Sequencing of the methanotroph Methylovulum psychrotolerants str. HV10-M2 isolated from a high-altitude environment.</title>
        <authorList>
            <person name="Mateos-Rivera A."/>
        </authorList>
    </citation>
    <scope>NUCLEOTIDE SEQUENCE [LARGE SCALE GENOMIC DNA]</scope>
    <source>
        <strain evidence="9 10">HV10_M2</strain>
    </source>
</reference>
<feature type="transmembrane region" description="Helical" evidence="8">
    <location>
        <begin position="962"/>
        <end position="984"/>
    </location>
</feature>
<dbReference type="PRINTS" id="PR00702">
    <property type="entry name" value="ACRIFLAVINRP"/>
</dbReference>
<evidence type="ECO:0000256" key="8">
    <source>
        <dbReference type="SAM" id="Phobius"/>
    </source>
</evidence>
<dbReference type="SUPFAM" id="SSF82866">
    <property type="entry name" value="Multidrug efflux transporter AcrB transmembrane domain"/>
    <property type="match status" value="2"/>
</dbReference>
<dbReference type="SUPFAM" id="SSF82693">
    <property type="entry name" value="Multidrug efflux transporter AcrB pore domain, PN1, PN2, PC1 and PC2 subdomains"/>
    <property type="match status" value="4"/>
</dbReference>
<keyword evidence="7 8" id="KW-0472">Membrane</keyword>
<dbReference type="Proteomes" id="UP000197019">
    <property type="component" value="Chromosome"/>
</dbReference>
<evidence type="ECO:0000256" key="1">
    <source>
        <dbReference type="ARBA" id="ARBA00004429"/>
    </source>
</evidence>
<dbReference type="GO" id="GO:0042910">
    <property type="term" value="F:xenobiotic transmembrane transporter activity"/>
    <property type="evidence" value="ECO:0007669"/>
    <property type="project" value="TreeGrafter"/>
</dbReference>
<feature type="transmembrane region" description="Helical" evidence="8">
    <location>
        <begin position="528"/>
        <end position="549"/>
    </location>
</feature>
<dbReference type="Gene3D" id="3.30.2090.10">
    <property type="entry name" value="Multidrug efflux transporter AcrB TolC docking domain, DN and DC subdomains"/>
    <property type="match status" value="2"/>
</dbReference>
<dbReference type="AlphaFoldDB" id="A0A1Z4BTX5"/>
<dbReference type="RefSeq" id="WP_088617640.1">
    <property type="nucleotide sequence ID" value="NZ_CP022129.1"/>
</dbReference>
<evidence type="ECO:0000256" key="5">
    <source>
        <dbReference type="ARBA" id="ARBA00022692"/>
    </source>
</evidence>
<dbReference type="NCBIfam" id="NF033617">
    <property type="entry name" value="RND_permease_2"/>
    <property type="match status" value="1"/>
</dbReference>
<keyword evidence="10" id="KW-1185">Reference proteome</keyword>
<feature type="transmembrane region" description="Helical" evidence="8">
    <location>
        <begin position="861"/>
        <end position="879"/>
    </location>
</feature>
<evidence type="ECO:0000256" key="4">
    <source>
        <dbReference type="ARBA" id="ARBA00022519"/>
    </source>
</evidence>
<proteinExistence type="predicted"/>
<evidence type="ECO:0000313" key="9">
    <source>
        <dbReference type="EMBL" id="ASF44757.1"/>
    </source>
</evidence>
<keyword evidence="2" id="KW-0813">Transport</keyword>
<dbReference type="EMBL" id="CP022129">
    <property type="protein sequence ID" value="ASF44757.1"/>
    <property type="molecule type" value="Genomic_DNA"/>
</dbReference>
<sequence length="1031" mass="111086">MNPSALFIRRPVATTLLTIAIALAGFVAFLQLPIAPLPQVDFPTITVGASLPGASPQTMAATIATPLERALGRIAGITEMTSASSLGATSITLQFDLSRDINGAARDVQAAINAASSLLPTNLPNRPNYRKVNPADSPILIMALTSTTLSRGQMYDAASTTLAQKISQLPGIGQVSVGGGSLPAVRVELNPGALAKYGVGLDDVRTAITSSNVNRPKGILESGDRHWQIHANDQAAQAKDYLPMIVSYRNNTPIRIADLGTVVDSVEDLRNEGLKDGQPAVLLILSKQPGANVIETVGSVKAMMPQLQAMIPAAMNLSIVIDRSVTISASVHEVERSLVIAIVLVILVVLLFLRNLRSALIPIIAVPVSLIGSCTIMYLCDYSLDNLSLMALTVATGFVVDDAIVVLENSSRHIEKGLSPFKAALIGAQGVSFTVLAMSLSLIAVFLPILLMGGIVGRLFREFAVTLSASVMVSLLVSLTVTPMLCARWLKAADPQQQPGRLARLLEHFFQNVHNGYQRSLRWALRHAPLMVVMLFTCIALNVYLYSIVPKGFFPIQDSGRLSGSIQADQGISFQAMKTKLHDFAEILAKDPAVVNVVGFAGGAQNTNSGRMFTVLKPPGQREPIGDISKRLRKELSVEPGARLFLQPVQDLRIGGRMSSAMYEYTLQSEHLSELREWTPKLVTALAASQELADVNTDQQDRGQQLSLVVDRDKASRYGISQAAVDATLNNAFGQRQVSVIYQPLNQYHVVMELAPDYWRDPQTLKQLYVGSTPTRQKTTVSQVPLSAIAEFKPSNAPLTVNHQSQFAASTISFNLKPGISLSDATRIIDRTMQDIGVPSSVHGGFQGSAKAFQESLRNQPWLILAALLSIYIVLGVLYESYVHPLTILSTLPSAGVGALLALMACDTEFSIIALIGVILLIGIVKKNAIMMIDFALHAEREQGISAEEAIFSACLQRFRPIMMTTLAAMLGALPLAFGSGYGAELRQPLGISIVGGLLVSQLLTLYTTPVVYLYMDRLSVWGQRTFKRNG</sequence>
<keyword evidence="4" id="KW-0997">Cell inner membrane</keyword>
<dbReference type="InterPro" id="IPR027463">
    <property type="entry name" value="AcrB_DN_DC_subdom"/>
</dbReference>